<dbReference type="AlphaFoldDB" id="A0A6M3KW27"/>
<organism evidence="2">
    <name type="scientific">viral metagenome</name>
    <dbReference type="NCBI Taxonomy" id="1070528"/>
    <lineage>
        <taxon>unclassified sequences</taxon>
        <taxon>metagenomes</taxon>
        <taxon>organismal metagenomes</taxon>
    </lineage>
</organism>
<evidence type="ECO:0000313" key="2">
    <source>
        <dbReference type="EMBL" id="QJA85468.1"/>
    </source>
</evidence>
<proteinExistence type="predicted"/>
<sequence length="60" mass="6518">MNGYCNLTEVELAFIAAVDFGGAVGTRVFLRCTDLTLPSEKKKKKSEAPISDGENTWTHG</sequence>
<dbReference type="EMBL" id="MT142576">
    <property type="protein sequence ID" value="QJA85468.1"/>
    <property type="molecule type" value="Genomic_DNA"/>
</dbReference>
<gene>
    <name evidence="2" type="ORF">MM415B02218_0010</name>
</gene>
<feature type="region of interest" description="Disordered" evidence="1">
    <location>
        <begin position="39"/>
        <end position="60"/>
    </location>
</feature>
<accession>A0A6M3KW27</accession>
<evidence type="ECO:0000256" key="1">
    <source>
        <dbReference type="SAM" id="MobiDB-lite"/>
    </source>
</evidence>
<name>A0A6M3KW27_9ZZZZ</name>
<protein>
    <submittedName>
        <fullName evidence="2">Uncharacterized protein</fullName>
    </submittedName>
</protein>
<reference evidence="2" key="1">
    <citation type="submission" date="2020-03" db="EMBL/GenBank/DDBJ databases">
        <title>The deep terrestrial virosphere.</title>
        <authorList>
            <person name="Holmfeldt K."/>
            <person name="Nilsson E."/>
            <person name="Simone D."/>
            <person name="Lopez-Fernandez M."/>
            <person name="Wu X."/>
            <person name="de Brujin I."/>
            <person name="Lundin D."/>
            <person name="Andersson A."/>
            <person name="Bertilsson S."/>
            <person name="Dopson M."/>
        </authorList>
    </citation>
    <scope>NUCLEOTIDE SEQUENCE</scope>
    <source>
        <strain evidence="2">MM415B02218</strain>
    </source>
</reference>